<evidence type="ECO:0000256" key="6">
    <source>
        <dbReference type="ARBA" id="ARBA00022781"/>
    </source>
</evidence>
<evidence type="ECO:0000256" key="7">
    <source>
        <dbReference type="ARBA" id="ARBA00022989"/>
    </source>
</evidence>
<dbReference type="AlphaFoldDB" id="A0A678RTQ3"/>
<keyword evidence="3" id="KW-0813">Transport</keyword>
<evidence type="ECO:0000256" key="9">
    <source>
        <dbReference type="ARBA" id="ARBA00023136"/>
    </source>
</evidence>
<feature type="transmembrane region" description="Helical" evidence="12">
    <location>
        <begin position="157"/>
        <end position="175"/>
    </location>
</feature>
<feature type="transmembrane region" description="Helical" evidence="12">
    <location>
        <begin position="195"/>
        <end position="220"/>
    </location>
</feature>
<keyword evidence="9 12" id="KW-0472">Membrane</keyword>
<feature type="transmembrane region" description="Helical" evidence="12">
    <location>
        <begin position="65"/>
        <end position="82"/>
    </location>
</feature>
<dbReference type="CDD" id="cd00310">
    <property type="entry name" value="ATP-synt_Fo_a_6"/>
    <property type="match status" value="1"/>
</dbReference>
<geneLocation type="mitochondrion" evidence="13"/>
<dbReference type="PROSITE" id="PS00449">
    <property type="entry name" value="ATPASE_A"/>
    <property type="match status" value="1"/>
</dbReference>
<evidence type="ECO:0000256" key="10">
    <source>
        <dbReference type="ARBA" id="ARBA00023310"/>
    </source>
</evidence>
<dbReference type="InterPro" id="IPR023011">
    <property type="entry name" value="ATP_synth_F0_asu_AS"/>
</dbReference>
<dbReference type="NCBIfam" id="TIGR01131">
    <property type="entry name" value="ATP_synt_6_or_A"/>
    <property type="match status" value="1"/>
</dbReference>
<keyword evidence="4" id="KW-0138">CF(0)</keyword>
<organism evidence="13">
    <name type="scientific">Aposthonia borneensis</name>
    <dbReference type="NCBI Taxonomy" id="1208762"/>
    <lineage>
        <taxon>Eukaryota</taxon>
        <taxon>Metazoa</taxon>
        <taxon>Ecdysozoa</taxon>
        <taxon>Arthropoda</taxon>
        <taxon>Hexapoda</taxon>
        <taxon>Insecta</taxon>
        <taxon>Pterygota</taxon>
        <taxon>Neoptera</taxon>
        <taxon>Polyneoptera</taxon>
        <taxon>Embioptera</taxon>
        <taxon>Oligotomidae</taxon>
        <taxon>Aposthonia</taxon>
    </lineage>
</organism>
<evidence type="ECO:0000256" key="5">
    <source>
        <dbReference type="ARBA" id="ARBA00022692"/>
    </source>
</evidence>
<dbReference type="SUPFAM" id="SSF81336">
    <property type="entry name" value="F1F0 ATP synthase subunit A"/>
    <property type="match status" value="1"/>
</dbReference>
<dbReference type="GO" id="GO:0045259">
    <property type="term" value="C:proton-transporting ATP synthase complex"/>
    <property type="evidence" value="ECO:0007669"/>
    <property type="project" value="UniProtKB-KW"/>
</dbReference>
<dbReference type="PANTHER" id="PTHR11410">
    <property type="entry name" value="ATP SYNTHASE SUBUNIT A"/>
    <property type="match status" value="1"/>
</dbReference>
<dbReference type="PANTHER" id="PTHR11410:SF0">
    <property type="entry name" value="ATP SYNTHASE SUBUNIT A"/>
    <property type="match status" value="1"/>
</dbReference>
<reference evidence="13" key="1">
    <citation type="submission" date="2016-04" db="EMBL/GenBank/DDBJ databases">
        <title>The partial mitochondrial genomes of Aposthonia borneensis.</title>
        <authorList>
            <person name="Song F."/>
            <person name="Liu Y.Q."/>
            <person name="Jiang P."/>
            <person name="Li H."/>
            <person name="Cai W.Z."/>
        </authorList>
    </citation>
    <scope>NUCLEOTIDE SEQUENCE</scope>
</reference>
<dbReference type="InterPro" id="IPR000568">
    <property type="entry name" value="ATP_synth_F0_asu"/>
</dbReference>
<dbReference type="InterPro" id="IPR035908">
    <property type="entry name" value="F0_ATP_A_sf"/>
</dbReference>
<evidence type="ECO:0000256" key="4">
    <source>
        <dbReference type="ARBA" id="ARBA00022547"/>
    </source>
</evidence>
<keyword evidence="8" id="KW-0406">Ion transport</keyword>
<keyword evidence="7 12" id="KW-1133">Transmembrane helix</keyword>
<keyword evidence="10" id="KW-0066">ATP synthesis</keyword>
<dbReference type="EMBL" id="KX091848">
    <property type="protein sequence ID" value="ASM82622.1"/>
    <property type="molecule type" value="Genomic_DNA"/>
</dbReference>
<evidence type="ECO:0000256" key="11">
    <source>
        <dbReference type="RuleBase" id="RU004450"/>
    </source>
</evidence>
<evidence type="ECO:0000256" key="2">
    <source>
        <dbReference type="ARBA" id="ARBA00006810"/>
    </source>
</evidence>
<feature type="transmembrane region" description="Helical" evidence="12">
    <location>
        <begin position="88"/>
        <end position="111"/>
    </location>
</feature>
<protein>
    <recommendedName>
        <fullName evidence="11">ATP synthase subunit a</fullName>
    </recommendedName>
</protein>
<accession>A0A678RTQ3</accession>
<dbReference type="GO" id="GO:0005743">
    <property type="term" value="C:mitochondrial inner membrane"/>
    <property type="evidence" value="ECO:0007669"/>
    <property type="project" value="UniProtKB-SubCell"/>
</dbReference>
<name>A0A678RTQ3_9NEOP</name>
<sequence>MMMNLFSSFDPQSLMTIHLNWMISPMCLLMIPNKFWLNSNYKMKTLYMLKTNIIKEMKPIMMNNLNKGIIVIPMSFMFVILINNVMNLFPYLFSTTAHISITLSITLPIWLTMMMFGWMKKTNFMFTHLVPQNSPPLLIPFMIIIETMSNLIRPITLSMRLAANITAGHLIITLIENTSSYLNSPFSMMTLLTTLILFSLELMVAIIQAYVFSILMILYIKEIN</sequence>
<evidence type="ECO:0000256" key="3">
    <source>
        <dbReference type="ARBA" id="ARBA00022448"/>
    </source>
</evidence>
<gene>
    <name evidence="13" type="primary">ATP6</name>
</gene>
<keyword evidence="13" id="KW-0496">Mitochondrion</keyword>
<dbReference type="PRINTS" id="PR00123">
    <property type="entry name" value="ATPASEA"/>
</dbReference>
<dbReference type="InterPro" id="IPR045083">
    <property type="entry name" value="ATP_synth_F0_asu_bact/mt"/>
</dbReference>
<evidence type="ECO:0000256" key="1">
    <source>
        <dbReference type="ARBA" id="ARBA00004141"/>
    </source>
</evidence>
<comment type="similarity">
    <text evidence="2">Belongs to the ATPase A chain family.</text>
</comment>
<feature type="transmembrane region" description="Helical" evidence="12">
    <location>
        <begin position="20"/>
        <end position="37"/>
    </location>
</feature>
<evidence type="ECO:0000313" key="13">
    <source>
        <dbReference type="EMBL" id="ASM82622.1"/>
    </source>
</evidence>
<evidence type="ECO:0000256" key="8">
    <source>
        <dbReference type="ARBA" id="ARBA00023065"/>
    </source>
</evidence>
<comment type="subcellular location">
    <subcellularLocation>
        <location evidence="1">Membrane</location>
        <topology evidence="1">Multi-pass membrane protein</topology>
    </subcellularLocation>
    <subcellularLocation>
        <location evidence="11">Mitochondrion inner membrane</location>
        <topology evidence="11">Multi-pass membrane protein</topology>
    </subcellularLocation>
</comment>
<dbReference type="Gene3D" id="1.20.120.220">
    <property type="entry name" value="ATP synthase, F0 complex, subunit A"/>
    <property type="match status" value="1"/>
</dbReference>
<evidence type="ECO:0000256" key="12">
    <source>
        <dbReference type="SAM" id="Phobius"/>
    </source>
</evidence>
<keyword evidence="6" id="KW-0375">Hydrogen ion transport</keyword>
<proteinExistence type="inferred from homology"/>
<dbReference type="GO" id="GO:0046933">
    <property type="term" value="F:proton-transporting ATP synthase activity, rotational mechanism"/>
    <property type="evidence" value="ECO:0007669"/>
    <property type="project" value="TreeGrafter"/>
</dbReference>
<dbReference type="Pfam" id="PF00119">
    <property type="entry name" value="ATP-synt_A"/>
    <property type="match status" value="1"/>
</dbReference>
<keyword evidence="5 12" id="KW-0812">Transmembrane</keyword>